<sequence>MVLRIWKPIKIVILIIFDFGFYSAKFLVDNFGKSIMKIF</sequence>
<dbReference type="PATRIC" id="fig|1229276.3.peg.1649"/>
<organism evidence="1 2">
    <name type="scientific">Sphingobacterium deserti</name>
    <dbReference type="NCBI Taxonomy" id="1229276"/>
    <lineage>
        <taxon>Bacteria</taxon>
        <taxon>Pseudomonadati</taxon>
        <taxon>Bacteroidota</taxon>
        <taxon>Sphingobacteriia</taxon>
        <taxon>Sphingobacteriales</taxon>
        <taxon>Sphingobacteriaceae</taxon>
        <taxon>Sphingobacterium</taxon>
    </lineage>
</organism>
<dbReference type="Proteomes" id="UP000031802">
    <property type="component" value="Unassembled WGS sequence"/>
</dbReference>
<dbReference type="AlphaFoldDB" id="A0A0B8T7P9"/>
<evidence type="ECO:0000313" key="1">
    <source>
        <dbReference type="EMBL" id="KGE14564.1"/>
    </source>
</evidence>
<gene>
    <name evidence="1" type="ORF">DI53_1593</name>
</gene>
<accession>A0A0B8T7P9</accession>
<comment type="caution">
    <text evidence="1">The sequence shown here is derived from an EMBL/GenBank/DDBJ whole genome shotgun (WGS) entry which is preliminary data.</text>
</comment>
<evidence type="ECO:0000313" key="2">
    <source>
        <dbReference type="Proteomes" id="UP000031802"/>
    </source>
</evidence>
<reference evidence="1 2" key="2">
    <citation type="journal article" date="2015" name="PLoS ONE">
        <title>Whole-Genome Optical Mapping and Finished Genome Sequence of Sphingobacterium deserti sp. nov., a New Species Isolated from the Western Desert of China.</title>
        <authorList>
            <person name="Teng C."/>
            <person name="Zhou Z."/>
            <person name="Molnar I."/>
            <person name="Li X."/>
            <person name="Tang R."/>
            <person name="Chen M."/>
            <person name="Wang L."/>
            <person name="Su S."/>
            <person name="Zhang W."/>
            <person name="Lin M."/>
        </authorList>
    </citation>
    <scope>NUCLEOTIDE SEQUENCE [LARGE SCALE GENOMIC DNA]</scope>
    <source>
        <strain evidence="2">ACCC05744</strain>
    </source>
</reference>
<proteinExistence type="predicted"/>
<dbReference type="STRING" id="1229276.DI53_1593"/>
<dbReference type="EMBL" id="JJMU01000024">
    <property type="protein sequence ID" value="KGE14564.1"/>
    <property type="molecule type" value="Genomic_DNA"/>
</dbReference>
<keyword evidence="2" id="KW-1185">Reference proteome</keyword>
<name>A0A0B8T7P9_9SPHI</name>
<protein>
    <submittedName>
        <fullName evidence="1">Uncharacterized protein</fullName>
    </submittedName>
</protein>
<reference evidence="2" key="1">
    <citation type="submission" date="2014-04" db="EMBL/GenBank/DDBJ databases">
        <title>Whole-Genome optical mapping and complete genome sequence of Sphingobacterium deserti sp. nov., a new spaces isolated from desert in the west of China.</title>
        <authorList>
            <person name="Teng C."/>
            <person name="Zhou Z."/>
            <person name="Li X."/>
            <person name="Chen M."/>
            <person name="Lin M."/>
            <person name="Wang L."/>
            <person name="Su S."/>
            <person name="Zhang C."/>
            <person name="Zhang W."/>
        </authorList>
    </citation>
    <scope>NUCLEOTIDE SEQUENCE [LARGE SCALE GENOMIC DNA]</scope>
    <source>
        <strain evidence="2">ACCC05744</strain>
    </source>
</reference>